<feature type="repeat" description="WD" evidence="5">
    <location>
        <begin position="238"/>
        <end position="279"/>
    </location>
</feature>
<keyword evidence="1 5" id="KW-0853">WD repeat</keyword>
<dbReference type="GO" id="GO:0030834">
    <property type="term" value="P:regulation of actin filament depolymerization"/>
    <property type="evidence" value="ECO:0007669"/>
    <property type="project" value="UniProtKB-ARBA"/>
</dbReference>
<evidence type="ECO:0000313" key="6">
    <source>
        <dbReference type="EMBL" id="VDK51990.1"/>
    </source>
</evidence>
<dbReference type="PROSITE" id="PS50294">
    <property type="entry name" value="WD_REPEATS_REGION"/>
    <property type="match status" value="3"/>
</dbReference>
<evidence type="ECO:0000256" key="1">
    <source>
        <dbReference type="ARBA" id="ARBA00022574"/>
    </source>
</evidence>
<dbReference type="OrthoDB" id="2306at2759"/>
<dbReference type="EMBL" id="UYRR01031693">
    <property type="protein sequence ID" value="VDK51990.1"/>
    <property type="molecule type" value="Genomic_DNA"/>
</dbReference>
<feature type="repeat" description="WD" evidence="5">
    <location>
        <begin position="377"/>
        <end position="418"/>
    </location>
</feature>
<dbReference type="PROSITE" id="PS00678">
    <property type="entry name" value="WD_REPEATS_1"/>
    <property type="match status" value="2"/>
</dbReference>
<dbReference type="FunFam" id="2.130.10.10:FF:000167">
    <property type="entry name" value="Actin-interacting protein 1"/>
    <property type="match status" value="1"/>
</dbReference>
<reference evidence="8" key="1">
    <citation type="submission" date="2016-04" db="UniProtKB">
        <authorList>
            <consortium name="WormBaseParasite"/>
        </authorList>
    </citation>
    <scope>IDENTIFICATION</scope>
</reference>
<dbReference type="InterPro" id="IPR001680">
    <property type="entry name" value="WD40_rpt"/>
</dbReference>
<dbReference type="PRINTS" id="PR00320">
    <property type="entry name" value="GPROTEINBRPT"/>
</dbReference>
<dbReference type="InterPro" id="IPR036322">
    <property type="entry name" value="WD40_repeat_dom_sf"/>
</dbReference>
<feature type="repeat" description="WD" evidence="5">
    <location>
        <begin position="590"/>
        <end position="625"/>
    </location>
</feature>
<dbReference type="InterPro" id="IPR019775">
    <property type="entry name" value="WD40_repeat_CS"/>
</dbReference>
<dbReference type="Proteomes" id="UP000267096">
    <property type="component" value="Unassembled WGS sequence"/>
</dbReference>
<dbReference type="SMART" id="SM00320">
    <property type="entry name" value="WD40"/>
    <property type="match status" value="11"/>
</dbReference>
<dbReference type="PROSITE" id="PS50082">
    <property type="entry name" value="WD_REPEATS_2"/>
    <property type="match status" value="5"/>
</dbReference>
<dbReference type="GO" id="GO:0030864">
    <property type="term" value="C:cortical actin cytoskeleton"/>
    <property type="evidence" value="ECO:0007669"/>
    <property type="project" value="TreeGrafter"/>
</dbReference>
<dbReference type="PANTHER" id="PTHR19856">
    <property type="entry name" value="WD-REPEATCONTAINING PROTEIN WDR1"/>
    <property type="match status" value="1"/>
</dbReference>
<dbReference type="InterPro" id="IPR015943">
    <property type="entry name" value="WD40/YVTN_repeat-like_dom_sf"/>
</dbReference>
<dbReference type="GO" id="GO:0045214">
    <property type="term" value="P:sarcomere organization"/>
    <property type="evidence" value="ECO:0007669"/>
    <property type="project" value="TreeGrafter"/>
</dbReference>
<feature type="repeat" description="WD" evidence="5">
    <location>
        <begin position="189"/>
        <end position="221"/>
    </location>
</feature>
<dbReference type="SUPFAM" id="SSF50978">
    <property type="entry name" value="WD40 repeat-like"/>
    <property type="match status" value="2"/>
</dbReference>
<keyword evidence="2" id="KW-0677">Repeat</keyword>
<feature type="repeat" description="WD" evidence="5">
    <location>
        <begin position="58"/>
        <end position="99"/>
    </location>
</feature>
<dbReference type="GO" id="GO:0040011">
    <property type="term" value="P:locomotion"/>
    <property type="evidence" value="ECO:0007669"/>
    <property type="project" value="TreeGrafter"/>
</dbReference>
<dbReference type="AlphaFoldDB" id="A0A158PPJ9"/>
<proteinExistence type="inferred from homology"/>
<accession>A0A158PPJ9</accession>
<dbReference type="GO" id="GO:0030833">
    <property type="term" value="P:regulation of actin filament polymerization"/>
    <property type="evidence" value="ECO:0007669"/>
    <property type="project" value="UniProtKB-ARBA"/>
</dbReference>
<evidence type="ECO:0000313" key="8">
    <source>
        <dbReference type="WBParaSite" id="ASIM_0001489301-mRNA-1"/>
    </source>
</evidence>
<evidence type="ECO:0000256" key="5">
    <source>
        <dbReference type="PROSITE-ProRule" id="PRU00221"/>
    </source>
</evidence>
<protein>
    <recommendedName>
        <fullName evidence="4">Actin-interacting protein 1</fullName>
    </recommendedName>
</protein>
<evidence type="ECO:0000256" key="4">
    <source>
        <dbReference type="ARBA" id="ARBA00067845"/>
    </source>
</evidence>
<dbReference type="Pfam" id="PF00400">
    <property type="entry name" value="WD40"/>
    <property type="match status" value="5"/>
</dbReference>
<name>A0A158PPJ9_ANISI</name>
<gene>
    <name evidence="6" type="ORF">ASIM_LOCUS14303</name>
</gene>
<dbReference type="FunFam" id="2.130.10.10:FF:000102">
    <property type="entry name" value="Actin-interacting protein 1"/>
    <property type="match status" value="1"/>
</dbReference>
<reference evidence="6 7" key="2">
    <citation type="submission" date="2018-11" db="EMBL/GenBank/DDBJ databases">
        <authorList>
            <consortium name="Pathogen Informatics"/>
        </authorList>
    </citation>
    <scope>NUCLEOTIDE SEQUENCE [LARGE SCALE GENOMIC DNA]</scope>
</reference>
<dbReference type="InterPro" id="IPR020472">
    <property type="entry name" value="WD40_PAC1"/>
</dbReference>
<dbReference type="PANTHER" id="PTHR19856:SF0">
    <property type="entry name" value="WD REPEAT-CONTAINING PROTEIN 1"/>
    <property type="match status" value="1"/>
</dbReference>
<dbReference type="Gene3D" id="2.130.10.10">
    <property type="entry name" value="YVTN repeat-like/Quinoprotein amine dehydrogenase"/>
    <property type="match status" value="2"/>
</dbReference>
<dbReference type="GO" id="GO:0030042">
    <property type="term" value="P:actin filament depolymerization"/>
    <property type="evidence" value="ECO:0007669"/>
    <property type="project" value="TreeGrafter"/>
</dbReference>
<evidence type="ECO:0000256" key="2">
    <source>
        <dbReference type="ARBA" id="ARBA00022737"/>
    </source>
</evidence>
<dbReference type="GO" id="GO:0051015">
    <property type="term" value="F:actin filament binding"/>
    <property type="evidence" value="ECO:0007669"/>
    <property type="project" value="TreeGrafter"/>
</dbReference>
<keyword evidence="7" id="KW-1185">Reference proteome</keyword>
<comment type="similarity">
    <text evidence="3">Belongs to the WD repeat AIP1 family.</text>
</comment>
<evidence type="ECO:0000256" key="3">
    <source>
        <dbReference type="ARBA" id="ARBA00038366"/>
    </source>
</evidence>
<organism evidence="8">
    <name type="scientific">Anisakis simplex</name>
    <name type="common">Herring worm</name>
    <dbReference type="NCBI Taxonomy" id="6269"/>
    <lineage>
        <taxon>Eukaryota</taxon>
        <taxon>Metazoa</taxon>
        <taxon>Ecdysozoa</taxon>
        <taxon>Nematoda</taxon>
        <taxon>Chromadorea</taxon>
        <taxon>Rhabditida</taxon>
        <taxon>Spirurina</taxon>
        <taxon>Ascaridomorpha</taxon>
        <taxon>Ascaridoidea</taxon>
        <taxon>Anisakidae</taxon>
        <taxon>Anisakis</taxon>
        <taxon>Anisakis simplex complex</taxon>
    </lineage>
</organism>
<dbReference type="WBParaSite" id="ASIM_0001489301-mRNA-1">
    <property type="protein sequence ID" value="ASIM_0001489301-mRNA-1"/>
    <property type="gene ID" value="ASIM_0001489301"/>
</dbReference>
<evidence type="ECO:0000313" key="7">
    <source>
        <dbReference type="Proteomes" id="UP000267096"/>
    </source>
</evidence>
<sequence length="668" mass="73669">MASTEEYRKEAVFASLPRTTRGLPLVVGGSPDGKKIVYCNGNSVFIRNMEDIKDCEIYTEHATLTTVAKFSPSGFYIASGDNSGKVRIWDTTQPSHILKAEYPVISGPIRDIAWSDDSKRLAVVGEGRERFGHVFLFDTGTSNGNLSGQSRSMSSIDFRPVRPFRLVSASEDNSVALFEGPPFKFKTLIHEHTRFVHVVRYNSNGTLFASAGADGKVVLYEGVEGQKQDEFVDASCKAKAHDGGVFGLCWSPDDSYIATVSGDKTVKIWNVATKELYKFVLYYLFALQMLTFQLKSPFFLLIHQSVYRNEYVMLTLIVMAPTSICNCKLLYRTIRFENTVENQQLSVVWTKHGLFSVSLSGFIHCLDVESESVKKTIKGHNKPITALTVSIDKSTAFTADFEGNITRWNLSNGESERISPPVHKSQVSSLSISAEGMLVSVGWDDSIAFTENVFNDIDGVHPDNMKLSSQPRGLSMSADSKTVVVACHKSIYLFNNRKLAITHDIPYEASCISITADGKDIAVGGQDCKLRIFGVSGTQLVQKKELDHLGAITSVAWSPDGSHLVATDTARRVIPYSVENDFAIATEKEWTFHTARVNCCAWSDDGNYVATGGLDTNIIVWDMKNTGEHPVIIRGAHSMSPVNGIAWLGPRKLLSAGQDSVLKTWILN</sequence>